<evidence type="ECO:0000256" key="8">
    <source>
        <dbReference type="ARBA" id="ARBA00023134"/>
    </source>
</evidence>
<evidence type="ECO:0000256" key="7">
    <source>
        <dbReference type="ARBA" id="ARBA00023128"/>
    </source>
</evidence>
<dbReference type="CDD" id="cd03702">
    <property type="entry name" value="IF2_mtIF2_II"/>
    <property type="match status" value="1"/>
</dbReference>
<feature type="domain" description="Elongation factor G-like" evidence="10">
    <location>
        <begin position="26"/>
        <end position="104"/>
    </location>
</feature>
<keyword evidence="12" id="KW-1185">Reference proteome</keyword>
<keyword evidence="7" id="KW-0496">Mitochondrion</keyword>
<evidence type="ECO:0000256" key="5">
    <source>
        <dbReference type="ARBA" id="ARBA00022917"/>
    </source>
</evidence>
<comment type="similarity">
    <text evidence="2">Belongs to the TRAFAC class translation factor GTPase superfamily. Classic translation factor GTPase family. IF-2 subfamily.</text>
</comment>
<feature type="non-terminal residue" evidence="11">
    <location>
        <position position="375"/>
    </location>
</feature>
<feature type="domain" description="Translation initiation factor IF- 2" evidence="9">
    <location>
        <begin position="174"/>
        <end position="270"/>
    </location>
</feature>
<dbReference type="GO" id="GO:0003743">
    <property type="term" value="F:translation initiation factor activity"/>
    <property type="evidence" value="ECO:0007669"/>
    <property type="project" value="UniProtKB-KW"/>
</dbReference>
<evidence type="ECO:0000256" key="4">
    <source>
        <dbReference type="ARBA" id="ARBA00022741"/>
    </source>
</evidence>
<dbReference type="Gene3D" id="2.40.30.10">
    <property type="entry name" value="Translation factors"/>
    <property type="match status" value="2"/>
</dbReference>
<evidence type="ECO:0000256" key="2">
    <source>
        <dbReference type="ARBA" id="ARBA00007733"/>
    </source>
</evidence>
<evidence type="ECO:0000313" key="11">
    <source>
        <dbReference type="EMBL" id="KFM71621.1"/>
    </source>
</evidence>
<dbReference type="SUPFAM" id="SSF50447">
    <property type="entry name" value="Translation proteins"/>
    <property type="match status" value="2"/>
</dbReference>
<dbReference type="Pfam" id="PF11987">
    <property type="entry name" value="IF-2"/>
    <property type="match status" value="1"/>
</dbReference>
<dbReference type="STRING" id="407821.A0A087U2N2"/>
<dbReference type="PANTHER" id="PTHR43381:SF20">
    <property type="entry name" value="TRANSLATION INITIATION FACTOR IF-2, MITOCHONDRIAL"/>
    <property type="match status" value="1"/>
</dbReference>
<dbReference type="FunFam" id="3.40.50.10050:FF:000001">
    <property type="entry name" value="Translation initiation factor IF-2"/>
    <property type="match status" value="1"/>
</dbReference>
<dbReference type="InterPro" id="IPR036925">
    <property type="entry name" value="TIF_IF2_dom3_sf"/>
</dbReference>
<dbReference type="FunFam" id="2.40.30.10:FF:000008">
    <property type="entry name" value="Translation initiation factor IF-2"/>
    <property type="match status" value="1"/>
</dbReference>
<dbReference type="CDD" id="cd03692">
    <property type="entry name" value="mtIF2_IVc"/>
    <property type="match status" value="1"/>
</dbReference>
<dbReference type="GO" id="GO:0005739">
    <property type="term" value="C:mitochondrion"/>
    <property type="evidence" value="ECO:0007669"/>
    <property type="project" value="UniProtKB-SubCell"/>
</dbReference>
<comment type="subcellular location">
    <subcellularLocation>
        <location evidence="1">Mitochondrion</location>
    </subcellularLocation>
</comment>
<keyword evidence="6" id="KW-0809">Transit peptide</keyword>
<evidence type="ECO:0000256" key="1">
    <source>
        <dbReference type="ARBA" id="ARBA00004173"/>
    </source>
</evidence>
<dbReference type="EMBL" id="KK117869">
    <property type="protein sequence ID" value="KFM71621.1"/>
    <property type="molecule type" value="Genomic_DNA"/>
</dbReference>
<dbReference type="InterPro" id="IPR053905">
    <property type="entry name" value="EF-G-like_DII"/>
</dbReference>
<dbReference type="InterPro" id="IPR009000">
    <property type="entry name" value="Transl_B-barrel_sf"/>
</dbReference>
<keyword evidence="5" id="KW-0648">Protein biosynthesis</keyword>
<dbReference type="SUPFAM" id="SSF52156">
    <property type="entry name" value="Initiation factor IF2/eIF5b, domain 3"/>
    <property type="match status" value="1"/>
</dbReference>
<gene>
    <name evidence="11" type="ORF">X975_24489</name>
</gene>
<evidence type="ECO:0000259" key="9">
    <source>
        <dbReference type="Pfam" id="PF11987"/>
    </source>
</evidence>
<evidence type="ECO:0000313" key="12">
    <source>
        <dbReference type="Proteomes" id="UP000054359"/>
    </source>
</evidence>
<dbReference type="Pfam" id="PF22042">
    <property type="entry name" value="EF-G_D2"/>
    <property type="match status" value="1"/>
</dbReference>
<dbReference type="FunFam" id="2.40.30.10:FF:000007">
    <property type="entry name" value="Translation initiation factor IF-2"/>
    <property type="match status" value="1"/>
</dbReference>
<dbReference type="OrthoDB" id="361630at2759"/>
<sequence length="375" mass="41632">MNLDLLTEAILTQAEIMEIGGDPKGPVEGVVLEASLDTAKGKVSTALVQRGTLKKGKFLVAGTSWAKVRAMYDDRGKSVTDVTPGMPVQIFGWKSFPSAGDIILEAESEKHAREVVKYREAKNMEAKALSDQVVIQKKLDAHLEKYRAERQARLMRGRYRKQKNYFREKESFIDDSPCLAFVLKGDVHGSVEAILDVVNTYQSHDACRLDVIHSGVGSVTENDIELAEAFNGIIYTFNINVQPDIKKLADERGIVIKPFNVIYHLIADMKTEISSRLPLVQEEDVIGEATVLQEFIIKDGKKKIPVAGCKCVKGVLKKNSLCKVIRADKVIYNGPVVSLRHEKSDVETINKGVECGLRIDNPELSFLPGDNIICY</sequence>
<dbReference type="OMA" id="AREIAMF"/>
<keyword evidence="8" id="KW-0342">GTP-binding</keyword>
<dbReference type="InterPro" id="IPR044145">
    <property type="entry name" value="IF2_II"/>
</dbReference>
<dbReference type="PANTHER" id="PTHR43381">
    <property type="entry name" value="TRANSLATION INITIATION FACTOR IF-2-RELATED"/>
    <property type="match status" value="1"/>
</dbReference>
<name>A0A087U2N2_STEMI</name>
<dbReference type="InterPro" id="IPR000178">
    <property type="entry name" value="TF_IF2_bacterial-like"/>
</dbReference>
<proteinExistence type="inferred from homology"/>
<dbReference type="InterPro" id="IPR015760">
    <property type="entry name" value="TIF_IF2"/>
</dbReference>
<reference evidence="11 12" key="1">
    <citation type="submission" date="2013-11" db="EMBL/GenBank/DDBJ databases">
        <title>Genome sequencing of Stegodyphus mimosarum.</title>
        <authorList>
            <person name="Bechsgaard J."/>
        </authorList>
    </citation>
    <scope>NUCLEOTIDE SEQUENCE [LARGE SCALE GENOMIC DNA]</scope>
</reference>
<dbReference type="InterPro" id="IPR023115">
    <property type="entry name" value="TIF_IF2_dom3"/>
</dbReference>
<keyword evidence="4" id="KW-0547">Nucleotide-binding</keyword>
<evidence type="ECO:0000256" key="3">
    <source>
        <dbReference type="ARBA" id="ARBA00022540"/>
    </source>
</evidence>
<dbReference type="Proteomes" id="UP000054359">
    <property type="component" value="Unassembled WGS sequence"/>
</dbReference>
<evidence type="ECO:0000256" key="6">
    <source>
        <dbReference type="ARBA" id="ARBA00022946"/>
    </source>
</evidence>
<dbReference type="Gene3D" id="3.40.50.10050">
    <property type="entry name" value="Translation initiation factor IF- 2, domain 3"/>
    <property type="match status" value="1"/>
</dbReference>
<organism evidence="11 12">
    <name type="scientific">Stegodyphus mimosarum</name>
    <name type="common">African social velvet spider</name>
    <dbReference type="NCBI Taxonomy" id="407821"/>
    <lineage>
        <taxon>Eukaryota</taxon>
        <taxon>Metazoa</taxon>
        <taxon>Ecdysozoa</taxon>
        <taxon>Arthropoda</taxon>
        <taxon>Chelicerata</taxon>
        <taxon>Arachnida</taxon>
        <taxon>Araneae</taxon>
        <taxon>Araneomorphae</taxon>
        <taxon>Entelegynae</taxon>
        <taxon>Eresoidea</taxon>
        <taxon>Eresidae</taxon>
        <taxon>Stegodyphus</taxon>
    </lineage>
</organism>
<accession>A0A087U2N2</accession>
<dbReference type="AlphaFoldDB" id="A0A087U2N2"/>
<dbReference type="GO" id="GO:0005525">
    <property type="term" value="F:GTP binding"/>
    <property type="evidence" value="ECO:0007669"/>
    <property type="project" value="UniProtKB-KW"/>
</dbReference>
<dbReference type="PROSITE" id="PS01176">
    <property type="entry name" value="IF2"/>
    <property type="match status" value="1"/>
</dbReference>
<evidence type="ECO:0000259" key="10">
    <source>
        <dbReference type="Pfam" id="PF22042"/>
    </source>
</evidence>
<dbReference type="GO" id="GO:0003924">
    <property type="term" value="F:GTPase activity"/>
    <property type="evidence" value="ECO:0007669"/>
    <property type="project" value="InterPro"/>
</dbReference>
<keyword evidence="3 11" id="KW-0396">Initiation factor</keyword>
<protein>
    <submittedName>
        <fullName evidence="11">Translation initiation factor IF-2, mitochondrial</fullName>
    </submittedName>
</protein>